<comment type="similarity">
    <text evidence="8">Belongs to the FliO/MopB family.</text>
</comment>
<evidence type="ECO:0000256" key="4">
    <source>
        <dbReference type="ARBA" id="ARBA00022692"/>
    </source>
</evidence>
<dbReference type="GO" id="GO:0005886">
    <property type="term" value="C:plasma membrane"/>
    <property type="evidence" value="ECO:0007669"/>
    <property type="project" value="UniProtKB-SubCell"/>
</dbReference>
<evidence type="ECO:0000256" key="5">
    <source>
        <dbReference type="ARBA" id="ARBA00022989"/>
    </source>
</evidence>
<dbReference type="InterPro" id="IPR052205">
    <property type="entry name" value="FliO/MopB"/>
</dbReference>
<name>A0A8S8XJZ2_9PROT</name>
<comment type="subcellular location">
    <subcellularLocation>
        <location evidence="1">Bacterial flagellum basal body</location>
    </subcellularLocation>
    <subcellularLocation>
        <location evidence="2">Cell membrane</location>
    </subcellularLocation>
</comment>
<dbReference type="PANTHER" id="PTHR38766:SF1">
    <property type="entry name" value="FLAGELLAR PROTEIN FLIO"/>
    <property type="match status" value="1"/>
</dbReference>
<dbReference type="GO" id="GO:0044781">
    <property type="term" value="P:bacterial-type flagellum organization"/>
    <property type="evidence" value="ECO:0007669"/>
    <property type="project" value="InterPro"/>
</dbReference>
<evidence type="ECO:0000256" key="7">
    <source>
        <dbReference type="ARBA" id="ARBA00023143"/>
    </source>
</evidence>
<keyword evidence="11" id="KW-1185">Reference proteome</keyword>
<sequence>MSASGYVSYILALILVLGLIVGLAWLVRRFGLAGPLVTPAGRVRRLQLVEVLTLDARRRLVLVRRDETEHLLLLGLNEAIVVERDIGSARFELPDQDFEIGPETA</sequence>
<protein>
    <recommendedName>
        <fullName evidence="12">Flagellar assembly protein FliO</fullName>
    </recommendedName>
</protein>
<dbReference type="AlphaFoldDB" id="A0A8S8XJZ2"/>
<accession>A0A8S8XJZ2</accession>
<dbReference type="Pfam" id="PF04347">
    <property type="entry name" value="FliO"/>
    <property type="match status" value="1"/>
</dbReference>
<keyword evidence="4 9" id="KW-0812">Transmembrane</keyword>
<dbReference type="EMBL" id="BOPV01000001">
    <property type="protein sequence ID" value="GIL41505.1"/>
    <property type="molecule type" value="Genomic_DNA"/>
</dbReference>
<dbReference type="RefSeq" id="WP_420245005.1">
    <property type="nucleotide sequence ID" value="NZ_BOPV01000001.1"/>
</dbReference>
<organism evidence="10 11">
    <name type="scientific">Roseiterribacter gracilis</name>
    <dbReference type="NCBI Taxonomy" id="2812848"/>
    <lineage>
        <taxon>Bacteria</taxon>
        <taxon>Pseudomonadati</taxon>
        <taxon>Pseudomonadota</taxon>
        <taxon>Alphaproteobacteria</taxon>
        <taxon>Rhodospirillales</taxon>
        <taxon>Roseiterribacteraceae</taxon>
        <taxon>Roseiterribacter</taxon>
    </lineage>
</organism>
<feature type="transmembrane region" description="Helical" evidence="9">
    <location>
        <begin position="6"/>
        <end position="27"/>
    </location>
</feature>
<comment type="caution">
    <text evidence="10">The sequence shown here is derived from an EMBL/GenBank/DDBJ whole genome shotgun (WGS) entry which is preliminary data.</text>
</comment>
<dbReference type="InterPro" id="IPR022781">
    <property type="entry name" value="Flagellar_biosynth_FliO"/>
</dbReference>
<gene>
    <name evidence="10" type="ORF">TMPK1_37420</name>
</gene>
<dbReference type="Proteomes" id="UP000681075">
    <property type="component" value="Unassembled WGS sequence"/>
</dbReference>
<evidence type="ECO:0000256" key="3">
    <source>
        <dbReference type="ARBA" id="ARBA00022475"/>
    </source>
</evidence>
<evidence type="ECO:0000256" key="9">
    <source>
        <dbReference type="SAM" id="Phobius"/>
    </source>
</evidence>
<keyword evidence="6 9" id="KW-0472">Membrane</keyword>
<keyword evidence="3" id="KW-1003">Cell membrane</keyword>
<dbReference type="GO" id="GO:0009425">
    <property type="term" value="C:bacterial-type flagellum basal body"/>
    <property type="evidence" value="ECO:0007669"/>
    <property type="project" value="UniProtKB-SubCell"/>
</dbReference>
<evidence type="ECO:0000256" key="1">
    <source>
        <dbReference type="ARBA" id="ARBA00004117"/>
    </source>
</evidence>
<dbReference type="PANTHER" id="PTHR38766">
    <property type="entry name" value="FLAGELLAR PROTEIN FLIO"/>
    <property type="match status" value="1"/>
</dbReference>
<proteinExistence type="inferred from homology"/>
<evidence type="ECO:0000256" key="2">
    <source>
        <dbReference type="ARBA" id="ARBA00004236"/>
    </source>
</evidence>
<evidence type="ECO:0008006" key="12">
    <source>
        <dbReference type="Google" id="ProtNLM"/>
    </source>
</evidence>
<keyword evidence="7" id="KW-0975">Bacterial flagellum</keyword>
<evidence type="ECO:0000256" key="6">
    <source>
        <dbReference type="ARBA" id="ARBA00023136"/>
    </source>
</evidence>
<reference evidence="10" key="1">
    <citation type="submission" date="2021-02" db="EMBL/GenBank/DDBJ databases">
        <title>Genome sequence of Rhodospirillales sp. strain TMPK1 isolated from soil.</title>
        <authorList>
            <person name="Nakai R."/>
            <person name="Kusada H."/>
            <person name="Tamaki H."/>
        </authorList>
    </citation>
    <scope>NUCLEOTIDE SEQUENCE</scope>
    <source>
        <strain evidence="10">TMPK1</strain>
    </source>
</reference>
<evidence type="ECO:0000256" key="8">
    <source>
        <dbReference type="ARBA" id="ARBA00037937"/>
    </source>
</evidence>
<evidence type="ECO:0000313" key="11">
    <source>
        <dbReference type="Proteomes" id="UP000681075"/>
    </source>
</evidence>
<keyword evidence="5 9" id="KW-1133">Transmembrane helix</keyword>
<evidence type="ECO:0000313" key="10">
    <source>
        <dbReference type="EMBL" id="GIL41505.1"/>
    </source>
</evidence>